<dbReference type="KEGG" id="ddu:GF1_20590"/>
<dbReference type="AlphaFoldDB" id="A0A915U1G9"/>
<protein>
    <submittedName>
        <fullName evidence="1">Uncharacterized protein</fullName>
    </submittedName>
</protein>
<dbReference type="RefSeq" id="WP_267926436.1">
    <property type="nucleotide sequence ID" value="NZ_AP024233.1"/>
</dbReference>
<dbReference type="EMBL" id="AP024233">
    <property type="protein sequence ID" value="BCO09683.1"/>
    <property type="molecule type" value="Genomic_DNA"/>
</dbReference>
<evidence type="ECO:0000313" key="2">
    <source>
        <dbReference type="Proteomes" id="UP001063350"/>
    </source>
</evidence>
<reference evidence="1" key="1">
    <citation type="submission" date="2020-12" db="EMBL/GenBank/DDBJ databases">
        <title>Desulfobium dissulfuricans gen. nov., sp. nov., a novel mesophilic, sulfate-reducing bacterium isolated from a deep-sea hydrothermal vent.</title>
        <authorList>
            <person name="Hashimoto Y."/>
            <person name="Tame A."/>
            <person name="Sawayama S."/>
            <person name="Miyazaki J."/>
            <person name="Takai K."/>
            <person name="Nakagawa S."/>
        </authorList>
    </citation>
    <scope>NUCLEOTIDE SEQUENCE</scope>
    <source>
        <strain evidence="1">GF1</strain>
    </source>
</reference>
<dbReference type="Proteomes" id="UP001063350">
    <property type="component" value="Chromosome"/>
</dbReference>
<sequence>MAAGETFKRAMKKHGRAAWEYAVRPRARDELFPWDVVDHGIDKRYLFQELEKGLAERSTAPCDTDICRRCGVCGGITP</sequence>
<name>A0A915U1G9_9BACT</name>
<keyword evidence="2" id="KW-1185">Reference proteome</keyword>
<accession>A0A915U1G9</accession>
<gene>
    <name evidence="1" type="ORF">GF1_20590</name>
</gene>
<evidence type="ECO:0000313" key="1">
    <source>
        <dbReference type="EMBL" id="BCO09683.1"/>
    </source>
</evidence>
<organism evidence="1 2">
    <name type="scientific">Desulfolithobacter dissulfuricans</name>
    <dbReference type="NCBI Taxonomy" id="2795293"/>
    <lineage>
        <taxon>Bacteria</taxon>
        <taxon>Pseudomonadati</taxon>
        <taxon>Thermodesulfobacteriota</taxon>
        <taxon>Desulfobulbia</taxon>
        <taxon>Desulfobulbales</taxon>
        <taxon>Desulfobulbaceae</taxon>
        <taxon>Desulfolithobacter</taxon>
    </lineage>
</organism>
<proteinExistence type="predicted"/>